<name>A0ABU7UVK3_9CLOT</name>
<dbReference type="EMBL" id="JAZHFS010000034">
    <property type="protein sequence ID" value="MEF2114951.1"/>
    <property type="molecule type" value="Genomic_DNA"/>
</dbReference>
<proteinExistence type="predicted"/>
<protein>
    <submittedName>
        <fullName evidence="2">Tyrosine-type recombinase/integrase</fullName>
    </submittedName>
</protein>
<dbReference type="Pfam" id="PF00589">
    <property type="entry name" value="Phage_integrase"/>
    <property type="match status" value="1"/>
</dbReference>
<evidence type="ECO:0000259" key="1">
    <source>
        <dbReference type="PROSITE" id="PS51898"/>
    </source>
</evidence>
<dbReference type="PROSITE" id="PS51898">
    <property type="entry name" value="TYR_RECOMBINASE"/>
    <property type="match status" value="1"/>
</dbReference>
<evidence type="ECO:0000313" key="2">
    <source>
        <dbReference type="EMBL" id="MEF2114951.1"/>
    </source>
</evidence>
<dbReference type="Proteomes" id="UP001498469">
    <property type="component" value="Unassembled WGS sequence"/>
</dbReference>
<dbReference type="RefSeq" id="WP_216254885.1">
    <property type="nucleotide sequence ID" value="NZ_JAZHFS010000034.1"/>
</dbReference>
<evidence type="ECO:0000313" key="3">
    <source>
        <dbReference type="Proteomes" id="UP001498469"/>
    </source>
</evidence>
<gene>
    <name evidence="2" type="ORF">SJI18_21925</name>
</gene>
<keyword evidence="3" id="KW-1185">Reference proteome</keyword>
<comment type="caution">
    <text evidence="2">The sequence shown here is derived from an EMBL/GenBank/DDBJ whole genome shotgun (WGS) entry which is preliminary data.</text>
</comment>
<reference evidence="2 3" key="1">
    <citation type="submission" date="2023-11" db="EMBL/GenBank/DDBJ databases">
        <title>Draft genome sequence of a psychrophilic Clostridium strain from permafrost water brine.</title>
        <authorList>
            <person name="Shcherbakova V.A."/>
            <person name="Trubitsyn V.E."/>
            <person name="Zakharyuk A.G."/>
        </authorList>
    </citation>
    <scope>NUCLEOTIDE SEQUENCE [LARGE SCALE GENOMIC DNA]</scope>
    <source>
        <strain evidence="2 3">14F</strain>
    </source>
</reference>
<accession>A0ABU7UVK3</accession>
<feature type="domain" description="Tyr recombinase" evidence="1">
    <location>
        <begin position="1"/>
        <end position="66"/>
    </location>
</feature>
<organism evidence="2 3">
    <name type="scientific">Clostridium frigoriphilum</name>
    <dbReference type="NCBI Taxonomy" id="443253"/>
    <lineage>
        <taxon>Bacteria</taxon>
        <taxon>Bacillati</taxon>
        <taxon>Bacillota</taxon>
        <taxon>Clostridia</taxon>
        <taxon>Eubacteriales</taxon>
        <taxon>Clostridiaceae</taxon>
        <taxon>Clostridium</taxon>
    </lineage>
</organism>
<sequence>MHLTAKLCLNKSKRLDLLRHTYATILISQNVDVSTVSKRLGHARTSTTMDIYSHSLQRSDSAAAYKLENLFNKKERNKKQGL</sequence>
<dbReference type="InterPro" id="IPR002104">
    <property type="entry name" value="Integrase_catalytic"/>
</dbReference>